<organism evidence="4 5">
    <name type="scientific">Sphingomonas sanguinis</name>
    <dbReference type="NCBI Taxonomy" id="33051"/>
    <lineage>
        <taxon>Bacteria</taxon>
        <taxon>Pseudomonadati</taxon>
        <taxon>Pseudomonadota</taxon>
        <taxon>Alphaproteobacteria</taxon>
        <taxon>Sphingomonadales</taxon>
        <taxon>Sphingomonadaceae</taxon>
        <taxon>Sphingomonas</taxon>
    </lineage>
</organism>
<keyword evidence="2" id="KW-1133">Transmembrane helix</keyword>
<feature type="compositionally biased region" description="Basic and acidic residues" evidence="1">
    <location>
        <begin position="668"/>
        <end position="688"/>
    </location>
</feature>
<dbReference type="InterPro" id="IPR007844">
    <property type="entry name" value="AsmA"/>
</dbReference>
<dbReference type="AlphaFoldDB" id="A0A147HR45"/>
<dbReference type="Proteomes" id="UP000072867">
    <property type="component" value="Unassembled WGS sequence"/>
</dbReference>
<feature type="region of interest" description="Disordered" evidence="1">
    <location>
        <begin position="663"/>
        <end position="696"/>
    </location>
</feature>
<protein>
    <submittedName>
        <fullName evidence="4">AsmA family protein</fullName>
    </submittedName>
</protein>
<dbReference type="GO" id="GO:0005886">
    <property type="term" value="C:plasma membrane"/>
    <property type="evidence" value="ECO:0007669"/>
    <property type="project" value="TreeGrafter"/>
</dbReference>
<evidence type="ECO:0000259" key="3">
    <source>
        <dbReference type="Pfam" id="PF05170"/>
    </source>
</evidence>
<sequence length="705" mass="75894">MDQAQAADSPASPTAARAGWRRWAIRLLIGLLTVLAAIWLVLFVTKGRFLRHPFESIVGKLTHRTVTVGGDFQLYFAPWRIKFVAEKIAISNPDWATRPNLFTADLVDSRIAPLSLLFGKRRFTWLALTNGAVDLEWTPDHRSNTWTFSEKKGGKRLEFPRIDVAEVKGTTVRYRDPRMQVTADLALEDFRSQDARIGRAVGVRGKGVIRSTPFVLNAQLLSPDATANRGKNELVARMRAAGNVVDVTGTLPSIADVENVPLRTHARGKDLSTLLEVIGVVIPRTRTYNLRAQLVKDGDVYRFTKMKGTFGDSDLAGQLTVTHGERLHLDSTLATDKLDIIDAAPFIGYNPDIVATKGAEAAAAATGVGPQRLLPDAALPVATMQRFDADLKWTIRTVRSRRVPISNVDLTLALDRGKLTLSPLRFAMARGDVSSDLLFDTRQRPSLVRYDIRLSPTPLGRLLAGWGVAEAGTTGTVKGRVQLTGRGDTIHDSLASANGRMAFILPAGSLWTKNAQLAELDIGTFVQKMFEKELKEPVRINCGLIAFTVRSGVAAADPILIDTSKNVITGRGGFSFRNEALDMAVRADAKTFSLFSGQSPVGITGSFAHPGINPISGDLLARAGAGLGLAVVATPLAGVLAFVDVGDAKAAACGPVLSGARASAQRTVKGDKRDDVGRGTTAKAEDGKGNPGEAKAQRKKFLGIF</sequence>
<evidence type="ECO:0000313" key="5">
    <source>
        <dbReference type="Proteomes" id="UP000072867"/>
    </source>
</evidence>
<dbReference type="STRING" id="33051.SB4_10460"/>
<keyword evidence="2" id="KW-0812">Transmembrane</keyword>
<evidence type="ECO:0000313" key="4">
    <source>
        <dbReference type="EMBL" id="KTT63410.1"/>
    </source>
</evidence>
<gene>
    <name evidence="4" type="ORF">NS319_19175</name>
</gene>
<reference evidence="4 5" key="1">
    <citation type="journal article" date="2016" name="Front. Microbiol.">
        <title>Genomic Resource of Rice Seed Associated Bacteria.</title>
        <authorList>
            <person name="Midha S."/>
            <person name="Bansal K."/>
            <person name="Sharma S."/>
            <person name="Kumar N."/>
            <person name="Patil P.P."/>
            <person name="Chaudhry V."/>
            <person name="Patil P.B."/>
        </authorList>
    </citation>
    <scope>NUCLEOTIDE SEQUENCE [LARGE SCALE GENOMIC DNA]</scope>
    <source>
        <strain evidence="4 5">NS319</strain>
    </source>
</reference>
<dbReference type="PANTHER" id="PTHR30441:SF9">
    <property type="entry name" value="ASMA FAMILY PROTEIN YHJG"/>
    <property type="match status" value="1"/>
</dbReference>
<evidence type="ECO:0000256" key="1">
    <source>
        <dbReference type="SAM" id="MobiDB-lite"/>
    </source>
</evidence>
<dbReference type="InterPro" id="IPR052894">
    <property type="entry name" value="AsmA-related"/>
</dbReference>
<dbReference type="PATRIC" id="fig|33051.3.peg.1667"/>
<comment type="caution">
    <text evidence="4">The sequence shown here is derived from an EMBL/GenBank/DDBJ whole genome shotgun (WGS) entry which is preliminary data.</text>
</comment>
<name>A0A147HR45_9SPHN</name>
<feature type="domain" description="AsmA" evidence="3">
    <location>
        <begin position="29"/>
        <end position="148"/>
    </location>
</feature>
<accession>A0A147HR45</accession>
<keyword evidence="2" id="KW-0472">Membrane</keyword>
<feature type="transmembrane region" description="Helical" evidence="2">
    <location>
        <begin position="23"/>
        <end position="44"/>
    </location>
</feature>
<dbReference type="EMBL" id="LDTD01000230">
    <property type="protein sequence ID" value="KTT63410.1"/>
    <property type="molecule type" value="Genomic_DNA"/>
</dbReference>
<evidence type="ECO:0000256" key="2">
    <source>
        <dbReference type="SAM" id="Phobius"/>
    </source>
</evidence>
<dbReference type="RefSeq" id="WP_058734988.1">
    <property type="nucleotide sequence ID" value="NZ_LDTD01000230.1"/>
</dbReference>
<feature type="domain" description="AsmA" evidence="3">
    <location>
        <begin position="305"/>
        <end position="511"/>
    </location>
</feature>
<dbReference type="PANTHER" id="PTHR30441">
    <property type="entry name" value="DUF748 DOMAIN-CONTAINING PROTEIN"/>
    <property type="match status" value="1"/>
</dbReference>
<dbReference type="Pfam" id="PF05170">
    <property type="entry name" value="AsmA"/>
    <property type="match status" value="2"/>
</dbReference>
<dbReference type="GO" id="GO:0090313">
    <property type="term" value="P:regulation of protein targeting to membrane"/>
    <property type="evidence" value="ECO:0007669"/>
    <property type="project" value="TreeGrafter"/>
</dbReference>
<proteinExistence type="predicted"/>